<proteinExistence type="inferred from homology"/>
<dbReference type="Gene3D" id="3.90.190.20">
    <property type="entry name" value="Mur ligase, C-terminal domain"/>
    <property type="match status" value="1"/>
</dbReference>
<dbReference type="NCBIfam" id="TIGR01085">
    <property type="entry name" value="murE"/>
    <property type="match status" value="1"/>
</dbReference>
<comment type="function">
    <text evidence="7">Catalyzes the addition of an amino acid to the nucleotide precursor UDP-N-acetylmuramoyl-L-alanyl-D-glutamate (UMAG) in the biosynthesis of bacterial cell-wall peptidoglycan.</text>
</comment>
<comment type="caution">
    <text evidence="7">Lacks conserved residue(s) required for the propagation of feature annotation.</text>
</comment>
<dbReference type="AlphaFoldDB" id="A0A2S1RB42"/>
<feature type="binding site" evidence="7">
    <location>
        <position position="189"/>
    </location>
    <ligand>
        <name>UDP-N-acetyl-alpha-D-muramoyl-L-alanyl-D-glutamate</name>
        <dbReference type="ChEBI" id="CHEBI:83900"/>
    </ligand>
</feature>
<gene>
    <name evidence="7" type="primary">murE</name>
    <name evidence="12" type="ORF">A6035_16515</name>
</gene>
<feature type="modified residue" description="N6-carboxylysine" evidence="7">
    <location>
        <position position="229"/>
    </location>
</feature>
<dbReference type="GO" id="GO:0008360">
    <property type="term" value="P:regulation of cell shape"/>
    <property type="evidence" value="ECO:0007669"/>
    <property type="project" value="UniProtKB-KW"/>
</dbReference>
<evidence type="ECO:0000256" key="2">
    <source>
        <dbReference type="ARBA" id="ARBA00022618"/>
    </source>
</evidence>
<reference evidence="12 13" key="1">
    <citation type="submission" date="2016-04" db="EMBL/GenBank/DDBJ databases">
        <title>Complete genome sequence of Dietzia lutea YIM 80766T, a strain isolated from desert soil in Egypt.</title>
        <authorList>
            <person name="Zhao J."/>
            <person name="Hu B."/>
            <person name="Geng S."/>
            <person name="Nie Y."/>
            <person name="Tang Y."/>
        </authorList>
    </citation>
    <scope>NUCLEOTIDE SEQUENCE [LARGE SCALE GENOMIC DNA]</scope>
    <source>
        <strain evidence="12 13">YIM 80766</strain>
    </source>
</reference>
<dbReference type="GO" id="GO:0005737">
    <property type="term" value="C:cytoplasm"/>
    <property type="evidence" value="ECO:0007669"/>
    <property type="project" value="UniProtKB-SubCell"/>
</dbReference>
<dbReference type="GO" id="GO:0005524">
    <property type="term" value="F:ATP binding"/>
    <property type="evidence" value="ECO:0007669"/>
    <property type="project" value="UniProtKB-UniRule"/>
</dbReference>
<name>A0A2S1RB42_9ACTN</name>
<evidence type="ECO:0000313" key="13">
    <source>
        <dbReference type="Proteomes" id="UP000244928"/>
    </source>
</evidence>
<keyword evidence="7" id="KW-0460">Magnesium</keyword>
<keyword evidence="2 7" id="KW-0132">Cell division</keyword>
<keyword evidence="7" id="KW-0963">Cytoplasm</keyword>
<evidence type="ECO:0000259" key="11">
    <source>
        <dbReference type="Pfam" id="PF08245"/>
    </source>
</evidence>
<dbReference type="InterPro" id="IPR000713">
    <property type="entry name" value="Mur_ligase_N"/>
</dbReference>
<feature type="domain" description="Mur ligase N-terminal catalytic" evidence="9">
    <location>
        <begin position="40"/>
        <end position="83"/>
    </location>
</feature>
<keyword evidence="13" id="KW-1185">Reference proteome</keyword>
<keyword evidence="7" id="KW-0436">Ligase</keyword>
<keyword evidence="6 7" id="KW-0961">Cell wall biogenesis/degradation</keyword>
<dbReference type="Pfam" id="PF02875">
    <property type="entry name" value="Mur_ligase_C"/>
    <property type="match status" value="1"/>
</dbReference>
<dbReference type="Pfam" id="PF01225">
    <property type="entry name" value="Mur_ligase"/>
    <property type="match status" value="1"/>
</dbReference>
<comment type="pathway">
    <text evidence="7 8">Cell wall biogenesis; peptidoglycan biosynthesis.</text>
</comment>
<dbReference type="GO" id="GO:0071555">
    <property type="term" value="P:cell wall organization"/>
    <property type="evidence" value="ECO:0007669"/>
    <property type="project" value="UniProtKB-KW"/>
</dbReference>
<dbReference type="PANTHER" id="PTHR23135:SF4">
    <property type="entry name" value="UDP-N-ACETYLMURAMOYL-L-ALANYL-D-GLUTAMATE--2,6-DIAMINOPIMELATE LIGASE MURE HOMOLOG, CHLOROPLASTIC"/>
    <property type="match status" value="1"/>
</dbReference>
<evidence type="ECO:0000256" key="4">
    <source>
        <dbReference type="ARBA" id="ARBA00022984"/>
    </source>
</evidence>
<dbReference type="InterPro" id="IPR035911">
    <property type="entry name" value="MurE/MurF_N"/>
</dbReference>
<evidence type="ECO:0000313" key="12">
    <source>
        <dbReference type="EMBL" id="AWH93516.1"/>
    </source>
</evidence>
<dbReference type="OrthoDB" id="9800958at2"/>
<dbReference type="Gene3D" id="3.40.1190.10">
    <property type="entry name" value="Mur-like, catalytic domain"/>
    <property type="match status" value="1"/>
</dbReference>
<dbReference type="HAMAP" id="MF_00208">
    <property type="entry name" value="MurE"/>
    <property type="match status" value="1"/>
</dbReference>
<keyword evidence="4 7" id="KW-0573">Peptidoglycan synthesis</keyword>
<dbReference type="InterPro" id="IPR036565">
    <property type="entry name" value="Mur-like_cat_sf"/>
</dbReference>
<dbReference type="UniPathway" id="UPA00219"/>
<dbReference type="GO" id="GO:0009252">
    <property type="term" value="P:peptidoglycan biosynthetic process"/>
    <property type="evidence" value="ECO:0007669"/>
    <property type="project" value="UniProtKB-UniRule"/>
</dbReference>
<dbReference type="SUPFAM" id="SSF53244">
    <property type="entry name" value="MurD-like peptide ligases, peptide-binding domain"/>
    <property type="match status" value="1"/>
</dbReference>
<dbReference type="Proteomes" id="UP000244928">
    <property type="component" value="Chromosome"/>
</dbReference>
<comment type="subcellular location">
    <subcellularLocation>
        <location evidence="7 8">Cytoplasm</location>
    </subcellularLocation>
</comment>
<feature type="binding site" evidence="7">
    <location>
        <begin position="162"/>
        <end position="163"/>
    </location>
    <ligand>
        <name>UDP-N-acetyl-alpha-D-muramoyl-L-alanyl-D-glutamate</name>
        <dbReference type="ChEBI" id="CHEBI:83900"/>
    </ligand>
</feature>
<dbReference type="Gene3D" id="3.40.1390.10">
    <property type="entry name" value="MurE/MurF, N-terminal domain"/>
    <property type="match status" value="1"/>
</dbReference>
<comment type="cofactor">
    <cofactor evidence="7">
        <name>Mg(2+)</name>
        <dbReference type="ChEBI" id="CHEBI:18420"/>
    </cofactor>
</comment>
<dbReference type="PANTHER" id="PTHR23135">
    <property type="entry name" value="MUR LIGASE FAMILY MEMBER"/>
    <property type="match status" value="1"/>
</dbReference>
<sequence>MPQRAPITAADLSRFLGTPVVGGSGAAARVAADLVVVDITDDSRSVSTGHAYLALPGSHHHGLDFEAEAAEAGAVVAISDRPSAALPTLVVGDPRAVSGPLSAWFHGCPSHAMRVFGVTGTNGKTSAAHFLEAGLAAAGESSGLISGVAIRGAGLDLRPVRTTPEAPMLQHTLGRFFRGGATACAMEVSSHAIDQGRIDGVRFRTVAFTNLGHDHLDYHHTMEEYYRVKASLFTSARADTAVVSVDDPHGRRLAAESEPPTWTCSVRDVGADVYAEDIVCDGTGSRFTARTPLGAVPIHLRVLGPHQVPNALVALTGLLADDIDPLAAAEGISRLSRVPGRCEPVHAGQSFTALVDYMHNEPGQRALLPYLRSMATGRLILVIGATGGRDRTKRRPLGRTAASFADLVIVTDESPEDEDPAALRAEVLAGAREAAVVRARETAGVEVMEEPDRGQALALAVAVAGPGDVVVVAGRGSEVSRRYGPLRDDFDDRARLLQAILGSSAKNPGQRSA</sequence>
<dbReference type="GO" id="GO:0051301">
    <property type="term" value="P:cell division"/>
    <property type="evidence" value="ECO:0007669"/>
    <property type="project" value="UniProtKB-KW"/>
</dbReference>
<dbReference type="GO" id="GO:0000287">
    <property type="term" value="F:magnesium ion binding"/>
    <property type="evidence" value="ECO:0007669"/>
    <property type="project" value="UniProtKB-UniRule"/>
</dbReference>
<dbReference type="InterPro" id="IPR036615">
    <property type="entry name" value="Mur_ligase_C_dom_sf"/>
</dbReference>
<feature type="binding site" evidence="7">
    <location>
        <position position="43"/>
    </location>
    <ligand>
        <name>UDP-N-acetyl-alpha-D-muramoyl-L-alanyl-D-glutamate</name>
        <dbReference type="ChEBI" id="CHEBI:83900"/>
    </ligand>
</feature>
<evidence type="ECO:0000259" key="10">
    <source>
        <dbReference type="Pfam" id="PF02875"/>
    </source>
</evidence>
<keyword evidence="7" id="KW-0067">ATP-binding</keyword>
<evidence type="ECO:0000256" key="1">
    <source>
        <dbReference type="ARBA" id="ARBA00005898"/>
    </source>
</evidence>
<feature type="binding site" evidence="7">
    <location>
        <position position="197"/>
    </location>
    <ligand>
        <name>UDP-N-acetyl-alpha-D-muramoyl-L-alanyl-D-glutamate</name>
        <dbReference type="ChEBI" id="CHEBI:83900"/>
    </ligand>
</feature>
<feature type="domain" description="Mur ligase C-terminal" evidence="10">
    <location>
        <begin position="340"/>
        <end position="476"/>
    </location>
</feature>
<protein>
    <recommendedName>
        <fullName evidence="7">UDP-N-acetylmuramyl-tripeptide synthetase</fullName>
        <ecNumber evidence="7">6.3.2.-</ecNumber>
    </recommendedName>
    <alternativeName>
        <fullName evidence="7">UDP-MurNAc-tripeptide synthetase</fullName>
    </alternativeName>
</protein>
<evidence type="ECO:0000256" key="6">
    <source>
        <dbReference type="ARBA" id="ARBA00023316"/>
    </source>
</evidence>
<dbReference type="InterPro" id="IPR013221">
    <property type="entry name" value="Mur_ligase_cen"/>
</dbReference>
<evidence type="ECO:0000259" key="9">
    <source>
        <dbReference type="Pfam" id="PF01225"/>
    </source>
</evidence>
<keyword evidence="7" id="KW-0547">Nucleotide-binding</keyword>
<comment type="similarity">
    <text evidence="1 7">Belongs to the MurCDEF family. MurE subfamily.</text>
</comment>
<keyword evidence="3 7" id="KW-0133">Cell shape</keyword>
<evidence type="ECO:0000256" key="5">
    <source>
        <dbReference type="ARBA" id="ARBA00023306"/>
    </source>
</evidence>
<dbReference type="SUPFAM" id="SSF53623">
    <property type="entry name" value="MurD-like peptide ligases, catalytic domain"/>
    <property type="match status" value="1"/>
</dbReference>
<dbReference type="Pfam" id="PF08245">
    <property type="entry name" value="Mur_ligase_M"/>
    <property type="match status" value="1"/>
</dbReference>
<accession>A0A2S1RB42</accession>
<dbReference type="SUPFAM" id="SSF63418">
    <property type="entry name" value="MurE/MurF N-terminal domain"/>
    <property type="match status" value="1"/>
</dbReference>
<dbReference type="EC" id="6.3.2.-" evidence="7"/>
<dbReference type="EMBL" id="CP015449">
    <property type="protein sequence ID" value="AWH93516.1"/>
    <property type="molecule type" value="Genomic_DNA"/>
</dbReference>
<comment type="PTM">
    <text evidence="7">Carboxylation is probably crucial for Mg(2+) binding and, consequently, for the gamma-phosphate positioning of ATP.</text>
</comment>
<dbReference type="InterPro" id="IPR004101">
    <property type="entry name" value="Mur_ligase_C"/>
</dbReference>
<feature type="binding site" evidence="7">
    <location>
        <position position="195"/>
    </location>
    <ligand>
        <name>UDP-N-acetyl-alpha-D-muramoyl-L-alanyl-D-glutamate</name>
        <dbReference type="ChEBI" id="CHEBI:83900"/>
    </ligand>
</feature>
<feature type="binding site" evidence="7">
    <location>
        <begin position="120"/>
        <end position="126"/>
    </location>
    <ligand>
        <name>ATP</name>
        <dbReference type="ChEBI" id="CHEBI:30616"/>
    </ligand>
</feature>
<evidence type="ECO:0000256" key="8">
    <source>
        <dbReference type="RuleBase" id="RU004135"/>
    </source>
</evidence>
<keyword evidence="5 7" id="KW-0131">Cell cycle</keyword>
<feature type="domain" description="Mur ligase central" evidence="11">
    <location>
        <begin position="118"/>
        <end position="315"/>
    </location>
</feature>
<evidence type="ECO:0000256" key="7">
    <source>
        <dbReference type="HAMAP-Rule" id="MF_00208"/>
    </source>
</evidence>
<dbReference type="InterPro" id="IPR005761">
    <property type="entry name" value="UDP-N-AcMur-Glu-dNH2Pim_ligase"/>
</dbReference>
<dbReference type="KEGG" id="dlu:A6035_16515"/>
<organism evidence="12 13">
    <name type="scientific">Dietzia lutea</name>
    <dbReference type="NCBI Taxonomy" id="546160"/>
    <lineage>
        <taxon>Bacteria</taxon>
        <taxon>Bacillati</taxon>
        <taxon>Actinomycetota</taxon>
        <taxon>Actinomycetes</taxon>
        <taxon>Mycobacteriales</taxon>
        <taxon>Dietziaceae</taxon>
        <taxon>Dietzia</taxon>
    </lineage>
</organism>
<evidence type="ECO:0000256" key="3">
    <source>
        <dbReference type="ARBA" id="ARBA00022960"/>
    </source>
</evidence>
<dbReference type="GO" id="GO:0016881">
    <property type="term" value="F:acid-amino acid ligase activity"/>
    <property type="evidence" value="ECO:0007669"/>
    <property type="project" value="UniProtKB-UniRule"/>
</dbReference>